<keyword evidence="2" id="KW-1185">Reference proteome</keyword>
<evidence type="ECO:0000313" key="1">
    <source>
        <dbReference type="EMBL" id="KAI8436310.1"/>
    </source>
</evidence>
<dbReference type="EMBL" id="CM046106">
    <property type="protein sequence ID" value="KAI8436310.1"/>
    <property type="molecule type" value="Genomic_DNA"/>
</dbReference>
<comment type="caution">
    <text evidence="1">The sequence shown here is derived from an EMBL/GenBank/DDBJ whole genome shotgun (WGS) entry which is preliminary data.</text>
</comment>
<proteinExistence type="predicted"/>
<gene>
    <name evidence="1" type="ORF">MSG28_004349</name>
</gene>
<dbReference type="Proteomes" id="UP001064048">
    <property type="component" value="Chromosome 6"/>
</dbReference>
<organism evidence="1 2">
    <name type="scientific">Choristoneura fumiferana</name>
    <name type="common">Spruce budworm moth</name>
    <name type="synonym">Archips fumiferana</name>
    <dbReference type="NCBI Taxonomy" id="7141"/>
    <lineage>
        <taxon>Eukaryota</taxon>
        <taxon>Metazoa</taxon>
        <taxon>Ecdysozoa</taxon>
        <taxon>Arthropoda</taxon>
        <taxon>Hexapoda</taxon>
        <taxon>Insecta</taxon>
        <taxon>Pterygota</taxon>
        <taxon>Neoptera</taxon>
        <taxon>Endopterygota</taxon>
        <taxon>Lepidoptera</taxon>
        <taxon>Glossata</taxon>
        <taxon>Ditrysia</taxon>
        <taxon>Tortricoidea</taxon>
        <taxon>Tortricidae</taxon>
        <taxon>Tortricinae</taxon>
        <taxon>Choristoneura</taxon>
    </lineage>
</organism>
<reference evidence="1 2" key="1">
    <citation type="journal article" date="2022" name="Genome Biol. Evol.">
        <title>The Spruce Budworm Genome: Reconstructing the Evolutionary History of Antifreeze Proteins.</title>
        <authorList>
            <person name="Beliveau C."/>
            <person name="Gagne P."/>
            <person name="Picq S."/>
            <person name="Vernygora O."/>
            <person name="Keeling C.I."/>
            <person name="Pinkney K."/>
            <person name="Doucet D."/>
            <person name="Wen F."/>
            <person name="Johnston J.S."/>
            <person name="Maaroufi H."/>
            <person name="Boyle B."/>
            <person name="Laroche J."/>
            <person name="Dewar K."/>
            <person name="Juretic N."/>
            <person name="Blackburn G."/>
            <person name="Nisole A."/>
            <person name="Brunet B."/>
            <person name="Brandao M."/>
            <person name="Lumley L."/>
            <person name="Duan J."/>
            <person name="Quan G."/>
            <person name="Lucarotti C.J."/>
            <person name="Roe A.D."/>
            <person name="Sperling F.A.H."/>
            <person name="Levesque R.C."/>
            <person name="Cusson M."/>
        </authorList>
    </citation>
    <scope>NUCLEOTIDE SEQUENCE [LARGE SCALE GENOMIC DNA]</scope>
    <source>
        <strain evidence="1">Glfc:IPQL:Cfum</strain>
    </source>
</reference>
<name>A0ACC0KJA0_CHOFU</name>
<evidence type="ECO:0000313" key="2">
    <source>
        <dbReference type="Proteomes" id="UP001064048"/>
    </source>
</evidence>
<protein>
    <submittedName>
        <fullName evidence="1">Uncharacterized protein</fullName>
    </submittedName>
</protein>
<sequence length="795" mass="88094">MKTEEPTIGKSRTPRTRSRSDANVRESLLSDSTSGIERGDASDTTSGDSTFSSPDISNKDDFKGNKDISKDQKNAYNDTIGLKNGKKLCNITENPQDKVKGLKKDAENGLSRKVAIPDGGWGWVVVASSFVISMIADGISFSFGLLYIEFLEEFQASKSTTAWIGSLFIAVPLLSGPVMSALVDRYGCRSMTILGGIISTLGFVLASVSTTIEMMMVTFGVIAGLGLGLVYVTAVVSIAYWFEKKRNLAVGLGACGTGVGTFVYAPMTQYFIEEFGWRGTILLLSGTLLNLCVCGCVMRDPEWWTLEQKKEKDPKPEKEIEKVNSEPKPATRRPYKKSTSLCVSDVMPLPASKEINGRAFIMPLKKGEVPDVVNRYQKAENWLNRKLKVGWPCQKLTRSESLYAFPSYLECTDRITLSVFKDITQASNHPQFYTKPAETHTDKQPQAEDNDPPCVTFPAQPIRRSYSANFYFKKEVRKSVDYQLKNPNAGRVLKKSISETKEDRGALIKQDSKGDKRDWLKKQLSVNHHYLKDLKMPLNSIGHRNAILNINRYRLKASSCPDIFKNSMVTINDDEEKCYEDCLVCISDMFNVNLFKKMTFNFLCAGTIILFIWFIVPYFYLAEHMVHKGYTEDDGAVMLSLIGITNTIGMVGLGYIGDFESVSIGNLYAVCLILCGVTVASIPPAASSYWVLAAVAAAFGLLFAASFTFTPSLLVKLVSLDDFTAAYGLVLLAQGIGHLIGPPLSGLIFDLTDSWELSFYLAGGWIVVAGVLIAFIQPFRTYQLRREAMETNEEV</sequence>
<accession>A0ACC0KJA0</accession>